<keyword evidence="10" id="KW-0496">Mitochondrion</keyword>
<gene>
    <name evidence="14" type="ORF">CGI_10011514</name>
</gene>
<evidence type="ECO:0000256" key="5">
    <source>
        <dbReference type="ARBA" id="ARBA00019863"/>
    </source>
</evidence>
<dbReference type="GO" id="GO:0035694">
    <property type="term" value="P:mitochondrial protein catabolic process"/>
    <property type="evidence" value="ECO:0007669"/>
    <property type="project" value="InterPro"/>
</dbReference>
<evidence type="ECO:0000256" key="10">
    <source>
        <dbReference type="ARBA" id="ARBA00023128"/>
    </source>
</evidence>
<dbReference type="Gene3D" id="1.10.287.1490">
    <property type="match status" value="1"/>
</dbReference>
<sequence>MCLNVKSRNSNAADEVKILQTEAEGKKIEIQRLQDKCSLHEKENKDLQKKHSKVLEERDNIFQRNQRLQDELDKLNVKIRHLEENRMETTDEWKHLVGTKDTVKLLEKDNDRLNQNIDTLSKERDSALSRYFEAEEKMRHLQLDIKSKGEEIQRLQKQVTLKEGDNKKLQESLSNISKEKQQLMESLLNENLNPFHHRLSKVAGAKLTHGNAAITDLSDTDRPTKLAEKFSELYDNAWTDAFEELDNTFHNEEETIKVLLRIFQEAYTFCVETENNYETRIGQAVFTLASKTGSHQIKNENVEIKKVLADLRISLSTACCSVIEEMVLSKLPSILKSIDVAACPLTKLYARQCASLSWKMRIRDPPLFVRFEFRCGTTFNADVLKRYTKTGGYLDFLVWPALYLHEKGPVLAKGVAQPKIAP</sequence>
<feature type="domain" description="Mitochondria-eating protein C-terminal" evidence="13">
    <location>
        <begin position="222"/>
        <end position="417"/>
    </location>
</feature>
<dbReference type="AlphaFoldDB" id="K1QAZ9"/>
<evidence type="ECO:0000256" key="4">
    <source>
        <dbReference type="ARBA" id="ARBA00008233"/>
    </source>
</evidence>
<evidence type="ECO:0000256" key="11">
    <source>
        <dbReference type="ARBA" id="ARBA00023136"/>
    </source>
</evidence>
<keyword evidence="9" id="KW-0446">Lipid-binding</keyword>
<evidence type="ECO:0000256" key="8">
    <source>
        <dbReference type="ARBA" id="ARBA00023054"/>
    </source>
</evidence>
<evidence type="ECO:0000256" key="7">
    <source>
        <dbReference type="ARBA" id="ARBA00022787"/>
    </source>
</evidence>
<keyword evidence="8" id="KW-0175">Coiled coil</keyword>
<comment type="similarity">
    <text evidence="4">Belongs to the MIEAP family.</text>
</comment>
<dbReference type="InterPro" id="IPR031981">
    <property type="entry name" value="MIEAP_C"/>
</dbReference>
<evidence type="ECO:0000313" key="14">
    <source>
        <dbReference type="EMBL" id="EKC18696.1"/>
    </source>
</evidence>
<dbReference type="EMBL" id="JH818636">
    <property type="protein sequence ID" value="EKC18696.1"/>
    <property type="molecule type" value="Genomic_DNA"/>
</dbReference>
<evidence type="ECO:0000256" key="3">
    <source>
        <dbReference type="ARBA" id="ARBA00004496"/>
    </source>
</evidence>
<name>K1QAZ9_MAGGI</name>
<keyword evidence="7" id="KW-1000">Mitochondrion outer membrane</keyword>
<evidence type="ECO:0000256" key="1">
    <source>
        <dbReference type="ARBA" id="ARBA00004294"/>
    </source>
</evidence>
<dbReference type="GO" id="GO:0005759">
    <property type="term" value="C:mitochondrial matrix"/>
    <property type="evidence" value="ECO:0007669"/>
    <property type="project" value="UniProtKB-SubCell"/>
</dbReference>
<dbReference type="GO" id="GO:0005741">
    <property type="term" value="C:mitochondrial outer membrane"/>
    <property type="evidence" value="ECO:0007669"/>
    <property type="project" value="UniProtKB-SubCell"/>
</dbReference>
<dbReference type="InterPro" id="IPR026169">
    <property type="entry name" value="MIEAP"/>
</dbReference>
<protein>
    <recommendedName>
        <fullName evidence="5">Mitochondria-eating protein</fullName>
    </recommendedName>
    <alternativeName>
        <fullName evidence="12">Spermatogenesis-associated protein 18</fullName>
    </alternativeName>
</protein>
<comment type="subcellular location">
    <subcellularLocation>
        <location evidence="3">Cytoplasm</location>
    </subcellularLocation>
    <subcellularLocation>
        <location evidence="2">Mitochondrion matrix</location>
    </subcellularLocation>
    <subcellularLocation>
        <location evidence="1">Mitochondrion outer membrane</location>
    </subcellularLocation>
</comment>
<dbReference type="GO" id="GO:0008289">
    <property type="term" value="F:lipid binding"/>
    <property type="evidence" value="ECO:0007669"/>
    <property type="project" value="UniProtKB-KW"/>
</dbReference>
<accession>K1QAZ9</accession>
<evidence type="ECO:0000256" key="6">
    <source>
        <dbReference type="ARBA" id="ARBA00022490"/>
    </source>
</evidence>
<dbReference type="HOGENOM" id="CLU_650932_0_0_1"/>
<dbReference type="Pfam" id="PF16026">
    <property type="entry name" value="MIEAP"/>
    <property type="match status" value="1"/>
</dbReference>
<evidence type="ECO:0000256" key="2">
    <source>
        <dbReference type="ARBA" id="ARBA00004305"/>
    </source>
</evidence>
<organism evidence="14">
    <name type="scientific">Magallana gigas</name>
    <name type="common">Pacific oyster</name>
    <name type="synonym">Crassostrea gigas</name>
    <dbReference type="NCBI Taxonomy" id="29159"/>
    <lineage>
        <taxon>Eukaryota</taxon>
        <taxon>Metazoa</taxon>
        <taxon>Spiralia</taxon>
        <taxon>Lophotrochozoa</taxon>
        <taxon>Mollusca</taxon>
        <taxon>Bivalvia</taxon>
        <taxon>Autobranchia</taxon>
        <taxon>Pteriomorphia</taxon>
        <taxon>Ostreida</taxon>
        <taxon>Ostreoidea</taxon>
        <taxon>Ostreidae</taxon>
        <taxon>Magallana</taxon>
    </lineage>
</organism>
<proteinExistence type="inferred from homology"/>
<evidence type="ECO:0000259" key="13">
    <source>
        <dbReference type="Pfam" id="PF16026"/>
    </source>
</evidence>
<dbReference type="PANTHER" id="PTHR21771">
    <property type="entry name" value="MITOCHONDRIA-EATING PROTEIN-RELATED"/>
    <property type="match status" value="1"/>
</dbReference>
<dbReference type="InParanoid" id="K1QAZ9"/>
<keyword evidence="6" id="KW-0963">Cytoplasm</keyword>
<evidence type="ECO:0000256" key="12">
    <source>
        <dbReference type="ARBA" id="ARBA00032687"/>
    </source>
</evidence>
<dbReference type="PANTHER" id="PTHR21771:SF0">
    <property type="entry name" value="MITOCHONDRIA-EATING PROTEIN"/>
    <property type="match status" value="1"/>
</dbReference>
<dbReference type="GO" id="GO:0035695">
    <property type="term" value="P:mitophagy by internal vacuole formation"/>
    <property type="evidence" value="ECO:0007669"/>
    <property type="project" value="TreeGrafter"/>
</dbReference>
<keyword evidence="11" id="KW-0472">Membrane</keyword>
<reference evidence="14" key="1">
    <citation type="journal article" date="2012" name="Nature">
        <title>The oyster genome reveals stress adaptation and complexity of shell formation.</title>
        <authorList>
            <person name="Zhang G."/>
            <person name="Fang X."/>
            <person name="Guo X."/>
            <person name="Li L."/>
            <person name="Luo R."/>
            <person name="Xu F."/>
            <person name="Yang P."/>
            <person name="Zhang L."/>
            <person name="Wang X."/>
            <person name="Qi H."/>
            <person name="Xiong Z."/>
            <person name="Que H."/>
            <person name="Xie Y."/>
            <person name="Holland P.W."/>
            <person name="Paps J."/>
            <person name="Zhu Y."/>
            <person name="Wu F."/>
            <person name="Chen Y."/>
            <person name="Wang J."/>
            <person name="Peng C."/>
            <person name="Meng J."/>
            <person name="Yang L."/>
            <person name="Liu J."/>
            <person name="Wen B."/>
            <person name="Zhang N."/>
            <person name="Huang Z."/>
            <person name="Zhu Q."/>
            <person name="Feng Y."/>
            <person name="Mount A."/>
            <person name="Hedgecock D."/>
            <person name="Xu Z."/>
            <person name="Liu Y."/>
            <person name="Domazet-Loso T."/>
            <person name="Du Y."/>
            <person name="Sun X."/>
            <person name="Zhang S."/>
            <person name="Liu B."/>
            <person name="Cheng P."/>
            <person name="Jiang X."/>
            <person name="Li J."/>
            <person name="Fan D."/>
            <person name="Wang W."/>
            <person name="Fu W."/>
            <person name="Wang T."/>
            <person name="Wang B."/>
            <person name="Zhang J."/>
            <person name="Peng Z."/>
            <person name="Li Y."/>
            <person name="Li N."/>
            <person name="Wang J."/>
            <person name="Chen M."/>
            <person name="He Y."/>
            <person name="Tan F."/>
            <person name="Song X."/>
            <person name="Zheng Q."/>
            <person name="Huang R."/>
            <person name="Yang H."/>
            <person name="Du X."/>
            <person name="Chen L."/>
            <person name="Yang M."/>
            <person name="Gaffney P.M."/>
            <person name="Wang S."/>
            <person name="Luo L."/>
            <person name="She Z."/>
            <person name="Ming Y."/>
            <person name="Huang W."/>
            <person name="Zhang S."/>
            <person name="Huang B."/>
            <person name="Zhang Y."/>
            <person name="Qu T."/>
            <person name="Ni P."/>
            <person name="Miao G."/>
            <person name="Wang J."/>
            <person name="Wang Q."/>
            <person name="Steinberg C.E."/>
            <person name="Wang H."/>
            <person name="Li N."/>
            <person name="Qian L."/>
            <person name="Zhang G."/>
            <person name="Li Y."/>
            <person name="Yang H."/>
            <person name="Liu X."/>
            <person name="Wang J."/>
            <person name="Yin Y."/>
            <person name="Wang J."/>
        </authorList>
    </citation>
    <scope>NUCLEOTIDE SEQUENCE [LARGE SCALE GENOMIC DNA]</scope>
    <source>
        <strain evidence="14">05x7-T-G4-1.051#20</strain>
    </source>
</reference>
<evidence type="ECO:0000256" key="9">
    <source>
        <dbReference type="ARBA" id="ARBA00023121"/>
    </source>
</evidence>